<evidence type="ECO:0000313" key="4">
    <source>
        <dbReference type="EMBL" id="KZW02409.1"/>
    </source>
</evidence>
<reference evidence="4 5" key="1">
    <citation type="journal article" date="2016" name="Mol. Biol. Evol.">
        <title>Comparative Genomics of Early-Diverging Mushroom-Forming Fungi Provides Insights into the Origins of Lignocellulose Decay Capabilities.</title>
        <authorList>
            <person name="Nagy L.G."/>
            <person name="Riley R."/>
            <person name="Tritt A."/>
            <person name="Adam C."/>
            <person name="Daum C."/>
            <person name="Floudas D."/>
            <person name="Sun H."/>
            <person name="Yadav J.S."/>
            <person name="Pangilinan J."/>
            <person name="Larsson K.H."/>
            <person name="Matsuura K."/>
            <person name="Barry K."/>
            <person name="Labutti K."/>
            <person name="Kuo R."/>
            <person name="Ohm R.A."/>
            <person name="Bhattacharya S.S."/>
            <person name="Shirouzu T."/>
            <person name="Yoshinaga Y."/>
            <person name="Martin F.M."/>
            <person name="Grigoriev I.V."/>
            <person name="Hibbett D.S."/>
        </authorList>
    </citation>
    <scope>NUCLEOTIDE SEQUENCE [LARGE SCALE GENOMIC DNA]</scope>
    <source>
        <strain evidence="4 5">HHB12029</strain>
    </source>
</reference>
<gene>
    <name evidence="4" type="ORF">EXIGLDRAFT_734537</name>
</gene>
<dbReference type="InParanoid" id="A0A165PN27"/>
<feature type="domain" description="GH16" evidence="3">
    <location>
        <begin position="41"/>
        <end position="307"/>
    </location>
</feature>
<organism evidence="4 5">
    <name type="scientific">Exidia glandulosa HHB12029</name>
    <dbReference type="NCBI Taxonomy" id="1314781"/>
    <lineage>
        <taxon>Eukaryota</taxon>
        <taxon>Fungi</taxon>
        <taxon>Dikarya</taxon>
        <taxon>Basidiomycota</taxon>
        <taxon>Agaricomycotina</taxon>
        <taxon>Agaricomycetes</taxon>
        <taxon>Auriculariales</taxon>
        <taxon>Exidiaceae</taxon>
        <taxon>Exidia</taxon>
    </lineage>
</organism>
<dbReference type="EMBL" id="KV425888">
    <property type="protein sequence ID" value="KZW02409.1"/>
    <property type="molecule type" value="Genomic_DNA"/>
</dbReference>
<dbReference type="CDD" id="cd02181">
    <property type="entry name" value="GH16_fungal_Lam16A_glucanase"/>
    <property type="match status" value="1"/>
</dbReference>
<evidence type="ECO:0000256" key="1">
    <source>
        <dbReference type="SAM" id="Phobius"/>
    </source>
</evidence>
<keyword evidence="1" id="KW-0812">Transmembrane</keyword>
<dbReference type="Pfam" id="PF26113">
    <property type="entry name" value="GH16_XgeA"/>
    <property type="match status" value="1"/>
</dbReference>
<dbReference type="Gene3D" id="2.60.120.200">
    <property type="match status" value="1"/>
</dbReference>
<evidence type="ECO:0000259" key="3">
    <source>
        <dbReference type="PROSITE" id="PS51762"/>
    </source>
</evidence>
<keyword evidence="5" id="KW-1185">Reference proteome</keyword>
<dbReference type="AlphaFoldDB" id="A0A165PN27"/>
<dbReference type="PANTHER" id="PTHR10963:SF24">
    <property type="entry name" value="GLYCOSIDASE C21B10.07-RELATED"/>
    <property type="match status" value="1"/>
</dbReference>
<dbReference type="InterPro" id="IPR050546">
    <property type="entry name" value="Glycosyl_Hydrlase_16"/>
</dbReference>
<feature type="chain" id="PRO_5007864105" description="GH16 domain-containing protein" evidence="2">
    <location>
        <begin position="20"/>
        <end position="370"/>
    </location>
</feature>
<dbReference type="GO" id="GO:0009251">
    <property type="term" value="P:glucan catabolic process"/>
    <property type="evidence" value="ECO:0007669"/>
    <property type="project" value="TreeGrafter"/>
</dbReference>
<feature type="signal peptide" evidence="2">
    <location>
        <begin position="1"/>
        <end position="19"/>
    </location>
</feature>
<evidence type="ECO:0000313" key="5">
    <source>
        <dbReference type="Proteomes" id="UP000077266"/>
    </source>
</evidence>
<dbReference type="PANTHER" id="PTHR10963">
    <property type="entry name" value="GLYCOSYL HYDROLASE-RELATED"/>
    <property type="match status" value="1"/>
</dbReference>
<protein>
    <recommendedName>
        <fullName evidence="3">GH16 domain-containing protein</fullName>
    </recommendedName>
</protein>
<accession>A0A165PN27</accession>
<dbReference type="SUPFAM" id="SSF49899">
    <property type="entry name" value="Concanavalin A-like lectins/glucanases"/>
    <property type="match status" value="1"/>
</dbReference>
<name>A0A165PN27_EXIGL</name>
<dbReference type="InterPro" id="IPR013320">
    <property type="entry name" value="ConA-like_dom_sf"/>
</dbReference>
<feature type="transmembrane region" description="Helical" evidence="1">
    <location>
        <begin position="349"/>
        <end position="369"/>
    </location>
</feature>
<keyword evidence="1" id="KW-1133">Transmembrane helix</keyword>
<keyword evidence="2" id="KW-0732">Signal</keyword>
<dbReference type="STRING" id="1314781.A0A165PN27"/>
<dbReference type="PROSITE" id="PS51762">
    <property type="entry name" value="GH16_2"/>
    <property type="match status" value="1"/>
</dbReference>
<proteinExistence type="predicted"/>
<keyword evidence="1" id="KW-0472">Membrane</keyword>
<dbReference type="OrthoDB" id="192832at2759"/>
<dbReference type="Proteomes" id="UP000077266">
    <property type="component" value="Unassembled WGS sequence"/>
</dbReference>
<dbReference type="GO" id="GO:0004553">
    <property type="term" value="F:hydrolase activity, hydrolyzing O-glycosyl compounds"/>
    <property type="evidence" value="ECO:0007669"/>
    <property type="project" value="InterPro"/>
</dbReference>
<dbReference type="InterPro" id="IPR000757">
    <property type="entry name" value="Beta-glucanase-like"/>
</dbReference>
<sequence length="370" mass="40526">MLRLGLVLAFSALAVDVVALSLSLPSLSMFSRRATTTIAEPSIIWIPQDVYRGDTFFDEWDFFSDKDPTNGMVNYLPREKAMAGDNAFAYLDKNDQVVMRVDNWTTLQPGQYRDSVRISTKKLYNRGLFILDVAHSPYGCSVWPGYWTLGMAQQWPASGEIDILEGVHNNQHDQVTWHTAPGCNLTAPGNFSGTSISTNCYANEVGGCGIVDWSRASYGPLFNALGGGVYAMRWDESAIDVWFFYRAAVPTDITLGAPDPTLENWGTPSASLSNTGCDLDKYFVDHAIVFDITVCGDWAGASYQQDGCPGSCIDRVMDPTSFDNASWVINSLSVYQKKTVQGRVTNNGAFSSAPALYVLAIALSLLTSLL</sequence>
<evidence type="ECO:0000256" key="2">
    <source>
        <dbReference type="SAM" id="SignalP"/>
    </source>
</evidence>